<evidence type="ECO:0000313" key="2">
    <source>
        <dbReference type="Proteomes" id="UP000198994"/>
    </source>
</evidence>
<evidence type="ECO:0000313" key="1">
    <source>
        <dbReference type="EMBL" id="SDF55122.1"/>
    </source>
</evidence>
<dbReference type="EMBL" id="FNAV01000028">
    <property type="protein sequence ID" value="SDF55122.1"/>
    <property type="molecule type" value="Genomic_DNA"/>
</dbReference>
<dbReference type="RefSeq" id="WP_089963986.1">
    <property type="nucleotide sequence ID" value="NZ_FNAV01000028.1"/>
</dbReference>
<accession>A0A1G7M009</accession>
<organism evidence="1 2">
    <name type="scientific">Salipiger thiooxidans</name>
    <dbReference type="NCBI Taxonomy" id="282683"/>
    <lineage>
        <taxon>Bacteria</taxon>
        <taxon>Pseudomonadati</taxon>
        <taxon>Pseudomonadota</taxon>
        <taxon>Alphaproteobacteria</taxon>
        <taxon>Rhodobacterales</taxon>
        <taxon>Roseobacteraceae</taxon>
        <taxon>Salipiger</taxon>
    </lineage>
</organism>
<keyword evidence="2" id="KW-1185">Reference proteome</keyword>
<gene>
    <name evidence="1" type="ORF">SAMN04488105_12840</name>
</gene>
<dbReference type="OrthoDB" id="7744760at2"/>
<evidence type="ECO:0008006" key="3">
    <source>
        <dbReference type="Google" id="ProtNLM"/>
    </source>
</evidence>
<protein>
    <recommendedName>
        <fullName evidence="3">Transposase</fullName>
    </recommendedName>
</protein>
<reference evidence="2" key="1">
    <citation type="submission" date="2016-10" db="EMBL/GenBank/DDBJ databases">
        <authorList>
            <person name="Varghese N."/>
            <person name="Submissions S."/>
        </authorList>
    </citation>
    <scope>NUCLEOTIDE SEQUENCE [LARGE SCALE GENOMIC DNA]</scope>
    <source>
        <strain evidence="2">DSM 10146</strain>
    </source>
</reference>
<name>A0A1G7M009_9RHOB</name>
<dbReference type="Proteomes" id="UP000198994">
    <property type="component" value="Unassembled WGS sequence"/>
</dbReference>
<proteinExistence type="predicted"/>
<sequence length="86" mass="10044">MGLKKLAARLAEYRERQEAGRVREIRPEHVERILAKLTRKEASLSEEMAETSDTEKRTRLEQKRKIALEQIARAEWLMAQVKKPAS</sequence>
<dbReference type="AlphaFoldDB" id="A0A1G7M009"/>